<dbReference type="EMBL" id="VJZD01000274">
    <property type="protein sequence ID" value="MPY37062.1"/>
    <property type="molecule type" value="Genomic_DNA"/>
</dbReference>
<feature type="compositionally biased region" description="Polar residues" evidence="1">
    <location>
        <begin position="952"/>
        <end position="964"/>
    </location>
</feature>
<evidence type="ECO:0000256" key="1">
    <source>
        <dbReference type="SAM" id="MobiDB-lite"/>
    </source>
</evidence>
<name>A0A5N8VQL8_9ACTN</name>
<feature type="compositionally biased region" description="Polar residues" evidence="1">
    <location>
        <begin position="1313"/>
        <end position="1322"/>
    </location>
</feature>
<organism evidence="3 4">
    <name type="scientific">Streptomyces adustus</name>
    <dbReference type="NCBI Taxonomy" id="1609272"/>
    <lineage>
        <taxon>Bacteria</taxon>
        <taxon>Bacillati</taxon>
        <taxon>Actinomycetota</taxon>
        <taxon>Actinomycetes</taxon>
        <taxon>Kitasatosporales</taxon>
        <taxon>Streptomycetaceae</taxon>
        <taxon>Streptomyces</taxon>
    </lineage>
</organism>
<dbReference type="OrthoDB" id="1215854at2"/>
<feature type="compositionally biased region" description="Basic and acidic residues" evidence="1">
    <location>
        <begin position="1299"/>
        <end position="1312"/>
    </location>
</feature>
<comment type="caution">
    <text evidence="3">The sequence shown here is derived from an EMBL/GenBank/DDBJ whole genome shotgun (WGS) entry which is preliminary data.</text>
</comment>
<feature type="compositionally biased region" description="Basic and acidic residues" evidence="1">
    <location>
        <begin position="931"/>
        <end position="944"/>
    </location>
</feature>
<feature type="region of interest" description="Disordered" evidence="1">
    <location>
        <begin position="1085"/>
        <end position="1124"/>
    </location>
</feature>
<feature type="compositionally biased region" description="Polar residues" evidence="1">
    <location>
        <begin position="1937"/>
        <end position="1955"/>
    </location>
</feature>
<feature type="compositionally biased region" description="Polar residues" evidence="1">
    <location>
        <begin position="1088"/>
        <end position="1100"/>
    </location>
</feature>
<feature type="region of interest" description="Disordered" evidence="1">
    <location>
        <begin position="883"/>
        <end position="987"/>
    </location>
</feature>
<dbReference type="Gene3D" id="3.10.620.30">
    <property type="match status" value="1"/>
</dbReference>
<feature type="domain" description="Protein glutaminase" evidence="2">
    <location>
        <begin position="1606"/>
        <end position="1723"/>
    </location>
</feature>
<dbReference type="RefSeq" id="WP_152894671.1">
    <property type="nucleotide sequence ID" value="NZ_VJZD01000274.1"/>
</dbReference>
<sequence>MAYANEIRQLSGTHTISQSGKKEVTRRLKSIRRPDVGLTVRLTPDSHSFDVAAIVNRLKQGKSRTDSPFFTTATQIVRQYFGPMPDFDSGNNMPLEALPPAWQAVYFVAAHLEDAEDTSAALESAANLAITMSALVPPAESSEPQMTWNELLTRDFQGAKIIRQDVSRKLNDWGYPLHEDDLEDKLAEAYSAMNSAWKNQPLRHRANKIAQYIVTETFEQMPGGGKGRAVSEHLNANKMAAARQYHLRTGGKWLAGVPRNHREEMPGGKLEPLWDWLHKIELGVRKVEDPEERAELLEMGMLWASNPTYMTAAQQWADGHEGSVRGVPASHIEIVNGKSVEGLWKWLDGVSRGHVKLPNTTLKKLIGIGLQFEPEAGSSTANTATTAAQASRTSVTSRRTDFLRALREIYERDLTIANVSEVTAVGDIPVGMLLGNIRRGSTRVPKAVLAELIAMDVRLHTYEQYGKAAEQYASSHDSLAAVPRAHTEELSNAKYDYLNTVDLGNFLDKVSDGRWTKVPPALLNRLEELGWRPVQRLADPAFLHAIEEYISNYGSLEGDGKKQEPFWVTLEGIRHGRIFADSKTREFLRGARWRPHIYDLYTIAAEQYADKQSMAGNAKSIANMPVGHIERITVPGAKFHYLGEIYLWDGIYAMQNWHWKNIQTPMALRDKLEELGVSIRTGPPEVVGSAIGMSDSAATLVGQEREEVFIPDRSNHDSFSSTNEEEAWNAFFGIQLESTDLESVGITGESLSDGDALRQIASLDASMFFGFGDDLPSNLESTSEEMGLDSPFLPSAEIGLDPTPQTTAPINEGLGDSTFDGLGFNWNSFNNSIIYTTLTPHPLKGLEKAFDDAIRQVPPNPGHILRLAGVVAAAREWEIKRGGVGSEPGAASDPHRVNNASRHPANAPGFRQQEAPGDAGQHEGQPPASPRIEDRQHSAAKDRGAAPVSAVDATSSTHSPQTENLSRENEAAQYAAPQRLAPSQPRDKWQNQAFLDSPRSDVARFYEGKPAQLALVPAALKSAVARAIAHATEHPGVRSSAFAVGTSTSQASQLSTEEGFAIEPTVTTAGQADKDVSAPTAGFPLTDVTETMSAPPSVSVQHRPAEDHPNDKSAVGSDERAQATMDEEKQEFAKQYSLAKFAALDTEWFDPLISDAPQAGMLDGAIGFIRADVRRFQLSGGEWITDFTTRIHLSAQSGIKYEDVRWIAQQMSGTVEHNYNEPRFRLPNGDRLHLTVKFLSKQDGFLDESDRPHHVVRVHATPGYTTTTDLHLINPDGTQITKAQIGHEYGHLALGLPDQNHDPDMLFRRDPDSSGTRPSESSVMAGDPGTGRWLSDENLSRIESLASSLVIYELPHPKAPKKPTKLTSKAITENTLPRAHSIPRRAHRARPPLAAANAENGHRAPAAPQGQVSEDYEESYTRQIELLLRAQPVDVERLLHVLTLRASTPTLYTPSSLQSTFSRLFGMPLQEAIDQAVRNGRLPEHARIDVLRLMGLVGDSVFADEQELKHIKLPDETAKWNSPDVMLYAYAVHDAFEKGDIERGLNLLRAFDRRSRSVHQVAEAWENLYATDMLQSLTSAWPAYSGQISHALGDLVFRGPVPWEQANALFQKLNETGFRHPQHGSTRVDPRHPEDGCYLRAHLWADELIRSGVMPRKVFIARSGDLGPYSVNARGAANFAPGRVVWRYHVAPCLDVMRNGKSETMVFDLALGSGPMTIPAWVEASGVSGDFHFVAGSLPEVQLHLGERWVQDPTSWEFTTESEPKETTVVLTEVHAWSFPYPTLLDLPKTLAEANEWARSSLDAAYQYSVEAEKRQLERNIWDLLYAISTLSTYSQEILLGQLRTLLPVNPPRGLLDNFLARNKELTENLQKLLGPYFYEFSSTFPTDSINTLESSAPQTSLDFSSLQFLGNTDGSESVIPPGFSSLDGDVVESSAPGLSSDTAEMANSGTTADSPTKIPHRAPRTWQPRQRPAEPPMDAAQVVPSTPAAEAVQTPMGAISDNSPLAGDTTEAIEAANTAKSQAFLGAPRLLRAADHVQTPTNDRPGSKGSEPSVAWDKQEGPSLPTTRTGDTTGPASARSQRLPVPGFWDAQRTRFILDLALLSPDDSLRAQQVTATRKLLDTKYPSGPDGRRDTAARIEITAADPAQTGDYLTHTTTFAQSLATHLGSIELTLPSGQTINICT</sequence>
<accession>A0A5N8VQL8</accession>
<feature type="compositionally biased region" description="Basic and acidic residues" evidence="1">
    <location>
        <begin position="1103"/>
        <end position="1124"/>
    </location>
</feature>
<feature type="region of interest" description="Disordered" evidence="1">
    <location>
        <begin position="1298"/>
        <end position="1335"/>
    </location>
</feature>
<keyword evidence="4" id="KW-1185">Reference proteome</keyword>
<evidence type="ECO:0000313" key="4">
    <source>
        <dbReference type="Proteomes" id="UP000325849"/>
    </source>
</evidence>
<feature type="region of interest" description="Disordered" evidence="1">
    <location>
        <begin position="2039"/>
        <end position="2086"/>
    </location>
</feature>
<dbReference type="Proteomes" id="UP000325849">
    <property type="component" value="Unassembled WGS sequence"/>
</dbReference>
<dbReference type="Pfam" id="PF18626">
    <property type="entry name" value="Gln_deamidase_2"/>
    <property type="match status" value="1"/>
</dbReference>
<gene>
    <name evidence="3" type="ORF">FNH09_39355</name>
</gene>
<proteinExistence type="predicted"/>
<feature type="compositionally biased region" description="Polar residues" evidence="1">
    <location>
        <begin position="2065"/>
        <end position="2081"/>
    </location>
</feature>
<evidence type="ECO:0000313" key="3">
    <source>
        <dbReference type="EMBL" id="MPY37062.1"/>
    </source>
</evidence>
<feature type="region of interest" description="Disordered" evidence="1">
    <location>
        <begin position="1921"/>
        <end position="1992"/>
    </location>
</feature>
<dbReference type="InterPro" id="IPR041325">
    <property type="entry name" value="Gln_deamidase_2"/>
</dbReference>
<reference evidence="3 4" key="1">
    <citation type="submission" date="2019-07" db="EMBL/GenBank/DDBJ databases">
        <title>New species of Amycolatopsis and Streptomyces.</title>
        <authorList>
            <person name="Duangmal K."/>
            <person name="Teo W.F.A."/>
            <person name="Lipun K."/>
        </authorList>
    </citation>
    <scope>NUCLEOTIDE SEQUENCE [LARGE SCALE GENOMIC DNA]</scope>
    <source>
        <strain evidence="3 4">NBRC 109810</strain>
    </source>
</reference>
<evidence type="ECO:0000259" key="2">
    <source>
        <dbReference type="Pfam" id="PF18626"/>
    </source>
</evidence>
<protein>
    <recommendedName>
        <fullName evidence="2">Protein glutaminase domain-containing protein</fullName>
    </recommendedName>
</protein>